<keyword evidence="1" id="KW-0133">Cell shape</keyword>
<dbReference type="InterPro" id="IPR043689">
    <property type="entry name" value="MurL"/>
</dbReference>
<dbReference type="Proteomes" id="UP000178372">
    <property type="component" value="Unassembled WGS sequence"/>
</dbReference>
<evidence type="ECO:0000313" key="4">
    <source>
        <dbReference type="EMBL" id="OGK17000.1"/>
    </source>
</evidence>
<dbReference type="SUPFAM" id="SSF52402">
    <property type="entry name" value="Adenine nucleotide alpha hydrolases-like"/>
    <property type="match status" value="1"/>
</dbReference>
<dbReference type="HAMAP" id="MF_02209">
    <property type="entry name" value="MurL"/>
    <property type="match status" value="1"/>
</dbReference>
<dbReference type="Pfam" id="PF26298">
    <property type="entry name" value="MurL_epimerase_C"/>
    <property type="match status" value="1"/>
</dbReference>
<sequence>MDKKAHAFEFVSFNLNASEHKAEFLFRVHFNDSTFEDFMEALTFPKSVLSDVSDNRTVNRMLSDVHLALGFSYYKMYCPKDMIVSTNKLNQVEAKFWTTVYTKGLGQFFYENKIDFKGLINFPVFPEACKDKPASITLNHNKVLVAFGGGKDSLLTHRYLSKDASFAIAEYSLKRSEALDYIANKNNLNHLVVERSPDPKLFEYSKRETVLNGHVPITVINSFVGILTAMLCGYGTIIFSNEASSNYGNAQYLGAVINHQWGKTSEFERMFQDHIKNSLNVDIEYFSLIRPLHEIEIMRRFVEEQIDLSSFTSCNRNFKFTSTLDMNNLWCGLCPKCVFTFLLLSAFTSKEKLVSIFKKNLYSDPSLIQLFKDILGIGAMKPFECVGTPEETIVAMNMAYKKQEYRDDVIMKMFESEIISKNPDIKKLEKKVFAYGDDSLISARFKKLLS</sequence>
<comment type="pathway">
    <text evidence="1">Cell wall biogenesis; peptidoglycan biosynthesis.</text>
</comment>
<comment type="similarity">
    <text evidence="1">Belongs to the MurL family.</text>
</comment>
<evidence type="ECO:0000259" key="2">
    <source>
        <dbReference type="Pfam" id="PF26298"/>
    </source>
</evidence>
<feature type="domain" description="MurL N-terminal" evidence="3">
    <location>
        <begin position="3"/>
        <end position="288"/>
    </location>
</feature>
<proteinExistence type="inferred from homology"/>
<protein>
    <recommendedName>
        <fullName evidence="1">UDP-N-acetyl-alpha-D-muramoyl-L-alanyl-L-glutamate epimerase</fullName>
        <ecNumber evidence="1">5.1.1.23</ecNumber>
    </recommendedName>
    <alternativeName>
        <fullName evidence="1">UDP-MurNAc-L-Ala-L-Glu epimerase</fullName>
    </alternativeName>
</protein>
<dbReference type="InterPro" id="IPR058741">
    <property type="entry name" value="MurL_C"/>
</dbReference>
<comment type="catalytic activity">
    <reaction evidence="1">
        <text>UDP-N-acetyl-alpha-D-muramoyl-L-alanyl-L-glutamate + ATP + H2O = UDP-N-acetyl-alpha-D-muramoyl-L-alanyl-D-glutamate + AMP + diphosphate + H(+)</text>
        <dbReference type="Rhea" id="RHEA:58812"/>
        <dbReference type="ChEBI" id="CHEBI:15377"/>
        <dbReference type="ChEBI" id="CHEBI:15378"/>
        <dbReference type="ChEBI" id="CHEBI:30616"/>
        <dbReference type="ChEBI" id="CHEBI:33019"/>
        <dbReference type="ChEBI" id="CHEBI:83900"/>
        <dbReference type="ChEBI" id="CHEBI:142725"/>
        <dbReference type="ChEBI" id="CHEBI:456215"/>
        <dbReference type="EC" id="5.1.1.23"/>
    </reaction>
</comment>
<keyword evidence="1" id="KW-0131">Cell cycle</keyword>
<dbReference type="GO" id="GO:0016855">
    <property type="term" value="F:racemase and epimerase activity, acting on amino acids and derivatives"/>
    <property type="evidence" value="ECO:0007669"/>
    <property type="project" value="UniProtKB-UniRule"/>
</dbReference>
<dbReference type="GO" id="GO:0009252">
    <property type="term" value="P:peptidoglycan biosynthetic process"/>
    <property type="evidence" value="ECO:0007669"/>
    <property type="project" value="UniProtKB-UniRule"/>
</dbReference>
<dbReference type="Pfam" id="PF26299">
    <property type="entry name" value="MurL_N"/>
    <property type="match status" value="1"/>
</dbReference>
<keyword evidence="1" id="KW-0961">Cell wall biogenesis/degradation</keyword>
<keyword evidence="1" id="KW-0132">Cell division</keyword>
<dbReference type="GO" id="GO:0051301">
    <property type="term" value="P:cell division"/>
    <property type="evidence" value="ECO:0007669"/>
    <property type="project" value="UniProtKB-KW"/>
</dbReference>
<accession>A0A1F7GDE9</accession>
<dbReference type="GO" id="GO:0071555">
    <property type="term" value="P:cell wall organization"/>
    <property type="evidence" value="ECO:0007669"/>
    <property type="project" value="UniProtKB-KW"/>
</dbReference>
<comment type="function">
    <text evidence="1">Cell wall formation. Catalyzes epimerization of the terminal L-glutamate in UDP-N-acetyl-alpha-D-muramoyl-L-alanyl-L-glutamate.</text>
</comment>
<organism evidence="4 5">
    <name type="scientific">Candidatus Roizmanbacteria bacterium RIFCSPHIGHO2_01_FULL_39_12b</name>
    <dbReference type="NCBI Taxonomy" id="1802030"/>
    <lineage>
        <taxon>Bacteria</taxon>
        <taxon>Candidatus Roizmaniibacteriota</taxon>
    </lineage>
</organism>
<reference evidence="4 5" key="1">
    <citation type="journal article" date="2016" name="Nat. Commun.">
        <title>Thousands of microbial genomes shed light on interconnected biogeochemical processes in an aquifer system.</title>
        <authorList>
            <person name="Anantharaman K."/>
            <person name="Brown C.T."/>
            <person name="Hug L.A."/>
            <person name="Sharon I."/>
            <person name="Castelle C.J."/>
            <person name="Probst A.J."/>
            <person name="Thomas B.C."/>
            <person name="Singh A."/>
            <person name="Wilkins M.J."/>
            <person name="Karaoz U."/>
            <person name="Brodie E.L."/>
            <person name="Williams K.H."/>
            <person name="Hubbard S.S."/>
            <person name="Banfield J.F."/>
        </authorList>
    </citation>
    <scope>NUCLEOTIDE SEQUENCE [LARGE SCALE GENOMIC DNA]</scope>
</reference>
<gene>
    <name evidence="1" type="primary">murL</name>
    <name evidence="4" type="ORF">A2690_02410</name>
</gene>
<dbReference type="GO" id="GO:0005737">
    <property type="term" value="C:cytoplasm"/>
    <property type="evidence" value="ECO:0007669"/>
    <property type="project" value="UniProtKB-UniRule"/>
</dbReference>
<feature type="domain" description="MurL C-terminal" evidence="2">
    <location>
        <begin position="311"/>
        <end position="421"/>
    </location>
</feature>
<evidence type="ECO:0000256" key="1">
    <source>
        <dbReference type="HAMAP-Rule" id="MF_02209"/>
    </source>
</evidence>
<comment type="caution">
    <text evidence="4">The sequence shown here is derived from an EMBL/GenBank/DDBJ whole genome shotgun (WGS) entry which is preliminary data.</text>
</comment>
<dbReference type="AlphaFoldDB" id="A0A1F7GDE9"/>
<keyword evidence="1" id="KW-0573">Peptidoglycan synthesis</keyword>
<name>A0A1F7GDE9_9BACT</name>
<dbReference type="GO" id="GO:0008360">
    <property type="term" value="P:regulation of cell shape"/>
    <property type="evidence" value="ECO:0007669"/>
    <property type="project" value="UniProtKB-KW"/>
</dbReference>
<evidence type="ECO:0000259" key="3">
    <source>
        <dbReference type="Pfam" id="PF26299"/>
    </source>
</evidence>
<dbReference type="InterPro" id="IPR058740">
    <property type="entry name" value="MurL_N"/>
</dbReference>
<dbReference type="UniPathway" id="UPA00219"/>
<keyword evidence="1" id="KW-0413">Isomerase</keyword>
<evidence type="ECO:0000313" key="5">
    <source>
        <dbReference type="Proteomes" id="UP000178372"/>
    </source>
</evidence>
<dbReference type="EMBL" id="MFZF01000007">
    <property type="protein sequence ID" value="OGK17000.1"/>
    <property type="molecule type" value="Genomic_DNA"/>
</dbReference>
<dbReference type="EC" id="5.1.1.23" evidence="1"/>